<reference evidence="2" key="1">
    <citation type="submission" date="2018-10" db="EMBL/GenBank/DDBJ databases">
        <title>Effector identification in a new, highly contiguous assembly of the strawberry crown rot pathogen Phytophthora cactorum.</title>
        <authorList>
            <person name="Armitage A.D."/>
            <person name="Nellist C.F."/>
            <person name="Bates H."/>
            <person name="Vickerstaff R.J."/>
            <person name="Harrison R.J."/>
        </authorList>
    </citation>
    <scope>NUCLEOTIDE SEQUENCE</scope>
    <source>
        <strain evidence="2">4040</strain>
    </source>
</reference>
<feature type="region of interest" description="Disordered" evidence="1">
    <location>
        <begin position="400"/>
        <end position="428"/>
    </location>
</feature>
<dbReference type="EMBL" id="RCMK01002398">
    <property type="protein sequence ID" value="KAG2881747.1"/>
    <property type="molecule type" value="Genomic_DNA"/>
</dbReference>
<sequence>MATSTEYTRAEPDRLMRSPMARHLGSVSPRVTLPTPASTPVGMSMAASPSYGGVSIQVPSANRDEVENGTLRPGAFYPPFQPPMTTTSGWNYTGTLPAWSAAPATPTPVNCGNRGERYQTSMGLPHGPETNQFNSQEGWYGTQATGGYSRQNVPIIRIPTELRNAVKDIVPFYSDTATSEVATAFWRSFEKCTYGMDGQMRLTAFEQCLKGKTPAQLWNRLKADKRNRGESAEEWGDRIATMCEALNYYDPRRRYEFFLDGLRNKQTRAVLNASMVTSIPEVCALLLYKNLHLPVEEEDEFAGNGTLPSSTSSSTSTQSQMLQQLQRMNQMMLKQQHGSGTHRGFVNVVAPTAPQASGVPTSDGNANANLEPLNIRLGPDTRTTEGEIVCGRSGEQRNALKPKDECKEGVEAEVPSTSSTQYKNALESSTEDASSVRAGRFSVVIGMVGASKVETETLEVENDEESTKGTASTSCYDRLFTDVELDMLERGGDQVVKDRPEEYEKELEERLFPLDDKERCWNARLEHLERRSTG</sequence>
<feature type="compositionally biased region" description="Polar residues" evidence="1">
    <location>
        <begin position="415"/>
        <end position="428"/>
    </location>
</feature>
<feature type="region of interest" description="Disordered" evidence="1">
    <location>
        <begin position="357"/>
        <end position="381"/>
    </location>
</feature>
<feature type="compositionally biased region" description="Low complexity" evidence="1">
    <location>
        <begin position="306"/>
        <end position="322"/>
    </location>
</feature>
<feature type="compositionally biased region" description="Basic and acidic residues" evidence="1">
    <location>
        <begin position="401"/>
        <end position="410"/>
    </location>
</feature>
<feature type="compositionally biased region" description="Polar residues" evidence="1">
    <location>
        <begin position="357"/>
        <end position="368"/>
    </location>
</feature>
<gene>
    <name evidence="2" type="ORF">PC117_g26339</name>
</gene>
<dbReference type="VEuPathDB" id="FungiDB:PC110_g10439"/>
<dbReference type="VEuPathDB" id="FungiDB:PC110_g14010"/>
<organism evidence="2 3">
    <name type="scientific">Phytophthora cactorum</name>
    <dbReference type="NCBI Taxonomy" id="29920"/>
    <lineage>
        <taxon>Eukaryota</taxon>
        <taxon>Sar</taxon>
        <taxon>Stramenopiles</taxon>
        <taxon>Oomycota</taxon>
        <taxon>Peronosporomycetes</taxon>
        <taxon>Peronosporales</taxon>
        <taxon>Peronosporaceae</taxon>
        <taxon>Phytophthora</taxon>
    </lineage>
</organism>
<evidence type="ECO:0000313" key="2">
    <source>
        <dbReference type="EMBL" id="KAG2881747.1"/>
    </source>
</evidence>
<proteinExistence type="predicted"/>
<dbReference type="AlphaFoldDB" id="A0A8T1AG63"/>
<evidence type="ECO:0000256" key="1">
    <source>
        <dbReference type="SAM" id="MobiDB-lite"/>
    </source>
</evidence>
<protein>
    <recommendedName>
        <fullName evidence="4">Retrotransposon gag domain-containing protein</fullName>
    </recommendedName>
</protein>
<accession>A0A8T1AG63</accession>
<feature type="region of interest" description="Disordered" evidence="1">
    <location>
        <begin position="300"/>
        <end position="322"/>
    </location>
</feature>
<evidence type="ECO:0008006" key="4">
    <source>
        <dbReference type="Google" id="ProtNLM"/>
    </source>
</evidence>
<name>A0A8T1AG63_9STRA</name>
<dbReference type="Proteomes" id="UP000736787">
    <property type="component" value="Unassembled WGS sequence"/>
</dbReference>
<evidence type="ECO:0000313" key="3">
    <source>
        <dbReference type="Proteomes" id="UP000736787"/>
    </source>
</evidence>
<comment type="caution">
    <text evidence="2">The sequence shown here is derived from an EMBL/GenBank/DDBJ whole genome shotgun (WGS) entry which is preliminary data.</text>
</comment>